<accession>A0A8J6JJU7</accession>
<reference evidence="2" key="1">
    <citation type="submission" date="2020-08" db="EMBL/GenBank/DDBJ databases">
        <title>Genome public.</title>
        <authorList>
            <person name="Liu C."/>
            <person name="Sun Q."/>
        </authorList>
    </citation>
    <scope>NUCLEOTIDE SEQUENCE</scope>
    <source>
        <strain evidence="2">NSJ-52</strain>
    </source>
</reference>
<evidence type="ECO:0000313" key="2">
    <source>
        <dbReference type="EMBL" id="MBC5735555.1"/>
    </source>
</evidence>
<keyword evidence="1" id="KW-0472">Membrane</keyword>
<organism evidence="2 3">
    <name type="scientific">Lawsonibacter faecis</name>
    <dbReference type="NCBI Taxonomy" id="2763052"/>
    <lineage>
        <taxon>Bacteria</taxon>
        <taxon>Bacillati</taxon>
        <taxon>Bacillota</taxon>
        <taxon>Clostridia</taxon>
        <taxon>Eubacteriales</taxon>
        <taxon>Oscillospiraceae</taxon>
        <taxon>Lawsonibacter</taxon>
    </lineage>
</organism>
<feature type="transmembrane region" description="Helical" evidence="1">
    <location>
        <begin position="250"/>
        <end position="269"/>
    </location>
</feature>
<evidence type="ECO:0000313" key="3">
    <source>
        <dbReference type="Proteomes" id="UP000607645"/>
    </source>
</evidence>
<protein>
    <submittedName>
        <fullName evidence="2">ABC transporter permease</fullName>
    </submittedName>
</protein>
<name>A0A8J6JJU7_9FIRM</name>
<evidence type="ECO:0000256" key="1">
    <source>
        <dbReference type="SAM" id="Phobius"/>
    </source>
</evidence>
<comment type="caution">
    <text evidence="2">The sequence shown here is derived from an EMBL/GenBank/DDBJ whole genome shotgun (WGS) entry which is preliminary data.</text>
</comment>
<dbReference type="RefSeq" id="WP_186918200.1">
    <property type="nucleotide sequence ID" value="NZ_JACOPQ010000001.1"/>
</dbReference>
<feature type="transmembrane region" description="Helical" evidence="1">
    <location>
        <begin position="349"/>
        <end position="369"/>
    </location>
</feature>
<proteinExistence type="predicted"/>
<feature type="transmembrane region" description="Helical" evidence="1">
    <location>
        <begin position="315"/>
        <end position="337"/>
    </location>
</feature>
<gene>
    <name evidence="2" type="ORF">H8S62_00850</name>
</gene>
<sequence>MKETRSRGLAALLAALALLAWVAALFFAQRAADFSAGVSIQWTGEGAGVSPAQLLQAERWAQEDGRENPPAATLWQEKADRSVTDETGERAAAATHLECYGDAAEFYPETLLFGSYPSREDAAGCIIDEAVASGIWGSASVVGQRLKLDGRTYSVRGVFKGDSGLILTQGEGDSAQTYGNLLLRLPDGGGETEARAWLSQNGFSGGEVLDLPFLSWCLGALSCLPALLLGLGLLLRVLRRGWKLKYSPALLVQYIPIGIAFGALALWGMGFPWDLPDKVIPTRWSDFDFWSRLAGQVSASLRAVFTSALSARDLAIWPAFLACVLTTAAACALVILAAERVRVDSGGTLLAAGLGAMVATFLLAVAFSAAGGVELTRSVWVLPLIWLAADGALRVHERRLRPRTEERSECREALPEAVRETSLGGE</sequence>
<keyword evidence="3" id="KW-1185">Reference proteome</keyword>
<dbReference type="EMBL" id="JACOPQ010000001">
    <property type="protein sequence ID" value="MBC5735555.1"/>
    <property type="molecule type" value="Genomic_DNA"/>
</dbReference>
<dbReference type="AlphaFoldDB" id="A0A8J6JJU7"/>
<dbReference type="Proteomes" id="UP000607645">
    <property type="component" value="Unassembled WGS sequence"/>
</dbReference>
<feature type="transmembrane region" description="Helical" evidence="1">
    <location>
        <begin position="213"/>
        <end position="238"/>
    </location>
</feature>
<keyword evidence="1" id="KW-1133">Transmembrane helix</keyword>
<keyword evidence="1" id="KW-0812">Transmembrane</keyword>